<keyword evidence="3" id="KW-1185">Reference proteome</keyword>
<sequence length="328" mass="35732">MLMREQLRKRRPGEARIGEMRYGGDRIVVVVTELEKEWLLSSSSLLFPLPLQVMRRRFWAHGTGWCACGTTSTPIRRSRSGSTTPAPLLCNGLERLGFTTRADTGIGVIVDFGSGLLPFVTLLIDMESWTPSPHPPFPPRSDPGSATEGRRGATGMRDVGTPADRDHSSSGSASTSAQAKKPASTNAEEPSSPTRGGQQQDSRRLRTLSDPELDLLITLKDLAMVCTENASLAVLGHDYDLPTLRALGIVLLETLKERLKETSIDPSVFDRLALLSDSDAYFPSIASDSESEGVRSKTPMGANGKRKQTQAGWLSEEGRKKRTPASQR</sequence>
<feature type="region of interest" description="Disordered" evidence="1">
    <location>
        <begin position="131"/>
        <end position="207"/>
    </location>
</feature>
<dbReference type="PANTHER" id="PTHR48237">
    <property type="entry name" value="GAMMA-TUBULIN COMPLEX COMPONENT"/>
    <property type="match status" value="1"/>
</dbReference>
<reference evidence="2" key="2">
    <citation type="submission" date="2015-03" db="UniProtKB">
        <authorList>
            <consortium name="EnsemblPlants"/>
        </authorList>
    </citation>
    <scope>IDENTIFICATION</scope>
</reference>
<feature type="compositionally biased region" description="Pro residues" evidence="1">
    <location>
        <begin position="132"/>
        <end position="141"/>
    </location>
</feature>
<dbReference type="HOGENOM" id="CLU_848297_0_0_1"/>
<organism evidence="2">
    <name type="scientific">Oryza barthii</name>
    <dbReference type="NCBI Taxonomy" id="65489"/>
    <lineage>
        <taxon>Eukaryota</taxon>
        <taxon>Viridiplantae</taxon>
        <taxon>Streptophyta</taxon>
        <taxon>Embryophyta</taxon>
        <taxon>Tracheophyta</taxon>
        <taxon>Spermatophyta</taxon>
        <taxon>Magnoliopsida</taxon>
        <taxon>Liliopsida</taxon>
        <taxon>Poales</taxon>
        <taxon>Poaceae</taxon>
        <taxon>BOP clade</taxon>
        <taxon>Oryzoideae</taxon>
        <taxon>Oryzeae</taxon>
        <taxon>Oryzinae</taxon>
        <taxon>Oryza</taxon>
    </lineage>
</organism>
<dbReference type="Proteomes" id="UP000026960">
    <property type="component" value="Chromosome 6"/>
</dbReference>
<feature type="compositionally biased region" description="Low complexity" evidence="1">
    <location>
        <begin position="169"/>
        <end position="179"/>
    </location>
</feature>
<accession>A0A0D3GL49</accession>
<feature type="region of interest" description="Disordered" evidence="1">
    <location>
        <begin position="285"/>
        <end position="328"/>
    </location>
</feature>
<dbReference type="eggNOG" id="ENOG502S4K4">
    <property type="taxonomic scope" value="Eukaryota"/>
</dbReference>
<feature type="compositionally biased region" description="Polar residues" evidence="1">
    <location>
        <begin position="183"/>
        <end position="200"/>
    </location>
</feature>
<name>A0A0D3GL49_9ORYZ</name>
<dbReference type="AlphaFoldDB" id="A0A0D3GL49"/>
<dbReference type="PANTHER" id="PTHR48237:SF1">
    <property type="entry name" value="SPC97_SPC98 FAMILY OF SPINDLE POLE BODY (SBP) COMPONENT"/>
    <property type="match status" value="1"/>
</dbReference>
<evidence type="ECO:0000313" key="3">
    <source>
        <dbReference type="Proteomes" id="UP000026960"/>
    </source>
</evidence>
<protein>
    <submittedName>
        <fullName evidence="2">Gamma-tubulin complex component</fullName>
    </submittedName>
</protein>
<reference evidence="2" key="1">
    <citation type="journal article" date="2009" name="Rice">
        <title>De Novo Next Generation Sequencing of Plant Genomes.</title>
        <authorList>
            <person name="Rounsley S."/>
            <person name="Marri P.R."/>
            <person name="Yu Y."/>
            <person name="He R."/>
            <person name="Sisneros N."/>
            <person name="Goicoechea J.L."/>
            <person name="Lee S.J."/>
            <person name="Angelova A."/>
            <person name="Kudrna D."/>
            <person name="Luo M."/>
            <person name="Affourtit J."/>
            <person name="Desany B."/>
            <person name="Knight J."/>
            <person name="Niazi F."/>
            <person name="Egholm M."/>
            <person name="Wing R.A."/>
        </authorList>
    </citation>
    <scope>NUCLEOTIDE SEQUENCE [LARGE SCALE GENOMIC DNA]</scope>
    <source>
        <strain evidence="2">cv. IRGC 105608</strain>
    </source>
</reference>
<evidence type="ECO:0000313" key="2">
    <source>
        <dbReference type="EnsemblPlants" id="OBART06G28280.1"/>
    </source>
</evidence>
<evidence type="ECO:0000256" key="1">
    <source>
        <dbReference type="SAM" id="MobiDB-lite"/>
    </source>
</evidence>
<dbReference type="PaxDb" id="65489-OBART06G28280.1"/>
<dbReference type="STRING" id="65489.A0A0D3GL49"/>
<proteinExistence type="predicted"/>
<dbReference type="EnsemblPlants" id="OBART06G28280.1">
    <property type="protein sequence ID" value="OBART06G28280.1"/>
    <property type="gene ID" value="OBART06G28280"/>
</dbReference>
<dbReference type="Gramene" id="OBART06G28280.1">
    <property type="protein sequence ID" value="OBART06G28280.1"/>
    <property type="gene ID" value="OBART06G28280"/>
</dbReference>